<sequence length="64" mass="6692">MMIMLGTSDGCLAARLVTCRTKIPAPSRSLTTAAALPTETALVEQAAERGNGRVTRAITERSCA</sequence>
<evidence type="ECO:0000313" key="2">
    <source>
        <dbReference type="Proteomes" id="UP000250434"/>
    </source>
</evidence>
<dbReference type="RefSeq" id="WP_113694045.1">
    <property type="nucleotide sequence ID" value="NZ_CP015163.1"/>
</dbReference>
<proteinExistence type="predicted"/>
<accession>A0A344L9R5</accession>
<evidence type="ECO:0000313" key="1">
    <source>
        <dbReference type="EMBL" id="AXB44789.1"/>
    </source>
</evidence>
<protein>
    <submittedName>
        <fullName evidence="1">Uncharacterized protein</fullName>
    </submittedName>
</protein>
<keyword evidence="2" id="KW-1185">Reference proteome</keyword>
<organism evidence="1 2">
    <name type="scientific">Amycolatopsis albispora</name>
    <dbReference type="NCBI Taxonomy" id="1804986"/>
    <lineage>
        <taxon>Bacteria</taxon>
        <taxon>Bacillati</taxon>
        <taxon>Actinomycetota</taxon>
        <taxon>Actinomycetes</taxon>
        <taxon>Pseudonocardiales</taxon>
        <taxon>Pseudonocardiaceae</taxon>
        <taxon>Amycolatopsis</taxon>
    </lineage>
</organism>
<dbReference type="EMBL" id="CP015163">
    <property type="protein sequence ID" value="AXB44789.1"/>
    <property type="molecule type" value="Genomic_DNA"/>
</dbReference>
<name>A0A344L9R5_9PSEU</name>
<dbReference type="KEGG" id="aab:A4R43_21685"/>
<reference evidence="1 2" key="1">
    <citation type="submission" date="2016-04" db="EMBL/GenBank/DDBJ databases">
        <title>Complete genome sequence and analysis of deep-sea sediment isolate, Amycolatopsis sp. WP1.</title>
        <authorList>
            <person name="Wang H."/>
            <person name="Chen S."/>
            <person name="Wu Q."/>
        </authorList>
    </citation>
    <scope>NUCLEOTIDE SEQUENCE [LARGE SCALE GENOMIC DNA]</scope>
    <source>
        <strain evidence="1 2">WP1</strain>
    </source>
</reference>
<gene>
    <name evidence="1" type="ORF">A4R43_21685</name>
</gene>
<dbReference type="AlphaFoldDB" id="A0A344L9R5"/>
<dbReference type="Proteomes" id="UP000250434">
    <property type="component" value="Chromosome"/>
</dbReference>